<evidence type="ECO:0000313" key="13">
    <source>
        <dbReference type="EMBL" id="CAD9777981.1"/>
    </source>
</evidence>
<evidence type="ECO:0000256" key="1">
    <source>
        <dbReference type="ARBA" id="ARBA00001936"/>
    </source>
</evidence>
<dbReference type="PANTHER" id="PTHR15822:SF4">
    <property type="entry name" value="TYROSYL-DNA PHOSPHODIESTERASE 2"/>
    <property type="match status" value="1"/>
</dbReference>
<keyword evidence="4" id="KW-0540">Nuclease</keyword>
<evidence type="ECO:0000256" key="10">
    <source>
        <dbReference type="ARBA" id="ARBA00023242"/>
    </source>
</evidence>
<keyword evidence="9" id="KW-0234">DNA repair</keyword>
<dbReference type="GO" id="GO:0046872">
    <property type="term" value="F:metal ion binding"/>
    <property type="evidence" value="ECO:0007669"/>
    <property type="project" value="UniProtKB-KW"/>
</dbReference>
<feature type="domain" description="Endonuclease/exonuclease/phosphatase" evidence="12">
    <location>
        <begin position="135"/>
        <end position="301"/>
    </location>
</feature>
<sequence>MDFKSLLAAKAAKRKKKKAEIIDGKKVVSKTTIRVRSKEKVGVMEKFTEYIFEDGSSKRIPLGEAAKPQYVKDQEDGIYALPIFQWNKNKWKATQQAPQGKQKKSGKAQKKSETKKLSTVGKPSESTLPQKLTFVTYNVWFSTRNQDARAKELLKIVTDLNADVICLQEVTPVFLDHLKADSMIQKNYSISDATGTTLRGRKLAYGVVMCVAKTIALTHWALHVVPSVMNRRPLIARFGVNEKEMITVVTTHLESMRNVATRKQQLEHIFKLIEDQNHVGKLLDDDHHCFVMGDFNFDLDAKKSDEKNAIPREYKDAWRIVHPHKSKKDSVTVMDIQSRIDQVHYKSTKYGPVEMKRIGVLPIEGLNTNPPAKNAAGISMTGHSIIGSMEYPSDHYGLCAVFELEMI</sequence>
<evidence type="ECO:0000256" key="11">
    <source>
        <dbReference type="SAM" id="MobiDB-lite"/>
    </source>
</evidence>
<gene>
    <name evidence="13" type="ORF">LSP00402_LOCUS21997</name>
</gene>
<reference evidence="13" key="1">
    <citation type="submission" date="2021-01" db="EMBL/GenBank/DDBJ databases">
        <authorList>
            <person name="Corre E."/>
            <person name="Pelletier E."/>
            <person name="Niang G."/>
            <person name="Scheremetjew M."/>
            <person name="Finn R."/>
            <person name="Kale V."/>
            <person name="Holt S."/>
            <person name="Cochrane G."/>
            <person name="Meng A."/>
            <person name="Brown T."/>
            <person name="Cohen L."/>
        </authorList>
    </citation>
    <scope>NUCLEOTIDE SEQUENCE</scope>
    <source>
        <strain evidence="13">CCMP622</strain>
    </source>
</reference>
<dbReference type="GO" id="GO:0005737">
    <property type="term" value="C:cytoplasm"/>
    <property type="evidence" value="ECO:0007669"/>
    <property type="project" value="TreeGrafter"/>
</dbReference>
<dbReference type="GO" id="GO:0006302">
    <property type="term" value="P:double-strand break repair"/>
    <property type="evidence" value="ECO:0007669"/>
    <property type="project" value="TreeGrafter"/>
</dbReference>
<dbReference type="InterPro" id="IPR036691">
    <property type="entry name" value="Endo/exonu/phosph_ase_sf"/>
</dbReference>
<dbReference type="PANTHER" id="PTHR15822">
    <property type="entry name" value="TRAF AND TNF RECEPTOR-ASSOCIATED PROTEIN"/>
    <property type="match status" value="1"/>
</dbReference>
<evidence type="ECO:0000256" key="2">
    <source>
        <dbReference type="ARBA" id="ARBA00001946"/>
    </source>
</evidence>
<evidence type="ECO:0000256" key="5">
    <source>
        <dbReference type="ARBA" id="ARBA00022723"/>
    </source>
</evidence>
<evidence type="ECO:0000256" key="4">
    <source>
        <dbReference type="ARBA" id="ARBA00022722"/>
    </source>
</evidence>
<keyword evidence="7" id="KW-0378">Hydrolase</keyword>
<keyword evidence="6" id="KW-0227">DNA damage</keyword>
<dbReference type="AlphaFoldDB" id="A0A7S2XH71"/>
<dbReference type="EMBL" id="HBHP01035731">
    <property type="protein sequence ID" value="CAD9777981.1"/>
    <property type="molecule type" value="Transcribed_RNA"/>
</dbReference>
<dbReference type="CDD" id="cd09080">
    <property type="entry name" value="TDP2"/>
    <property type="match status" value="1"/>
</dbReference>
<dbReference type="SUPFAM" id="SSF56219">
    <property type="entry name" value="DNase I-like"/>
    <property type="match status" value="1"/>
</dbReference>
<evidence type="ECO:0000259" key="12">
    <source>
        <dbReference type="Pfam" id="PF03372"/>
    </source>
</evidence>
<comment type="cofactor">
    <cofactor evidence="1">
        <name>Mn(2+)</name>
        <dbReference type="ChEBI" id="CHEBI:29035"/>
    </cofactor>
</comment>
<keyword evidence="5" id="KW-0479">Metal-binding</keyword>
<evidence type="ECO:0000256" key="8">
    <source>
        <dbReference type="ARBA" id="ARBA00022842"/>
    </source>
</evidence>
<evidence type="ECO:0000256" key="7">
    <source>
        <dbReference type="ARBA" id="ARBA00022801"/>
    </source>
</evidence>
<keyword evidence="8" id="KW-0460">Magnesium</keyword>
<protein>
    <recommendedName>
        <fullName evidence="12">Endonuclease/exonuclease/phosphatase domain-containing protein</fullName>
    </recommendedName>
</protein>
<keyword evidence="10" id="KW-0539">Nucleus</keyword>
<proteinExistence type="predicted"/>
<organism evidence="13">
    <name type="scientific">Lotharella oceanica</name>
    <dbReference type="NCBI Taxonomy" id="641309"/>
    <lineage>
        <taxon>Eukaryota</taxon>
        <taxon>Sar</taxon>
        <taxon>Rhizaria</taxon>
        <taxon>Cercozoa</taxon>
        <taxon>Chlorarachniophyceae</taxon>
        <taxon>Lotharella</taxon>
    </lineage>
</organism>
<name>A0A7S2XH71_9EUKA</name>
<dbReference type="InterPro" id="IPR005135">
    <property type="entry name" value="Endo/exonuclease/phosphatase"/>
</dbReference>
<dbReference type="Pfam" id="PF03372">
    <property type="entry name" value="Exo_endo_phos"/>
    <property type="match status" value="1"/>
</dbReference>
<comment type="cofactor">
    <cofactor evidence="2">
        <name>Mg(2+)</name>
        <dbReference type="ChEBI" id="CHEBI:18420"/>
    </cofactor>
</comment>
<feature type="region of interest" description="Disordered" evidence="11">
    <location>
        <begin position="92"/>
        <end position="124"/>
    </location>
</feature>
<dbReference type="GO" id="GO:0003697">
    <property type="term" value="F:single-stranded DNA binding"/>
    <property type="evidence" value="ECO:0007669"/>
    <property type="project" value="TreeGrafter"/>
</dbReference>
<dbReference type="Gene3D" id="3.60.10.10">
    <property type="entry name" value="Endonuclease/exonuclease/phosphatase"/>
    <property type="match status" value="1"/>
</dbReference>
<accession>A0A7S2XH71</accession>
<evidence type="ECO:0000256" key="6">
    <source>
        <dbReference type="ARBA" id="ARBA00022763"/>
    </source>
</evidence>
<evidence type="ECO:0000256" key="9">
    <source>
        <dbReference type="ARBA" id="ARBA00023204"/>
    </source>
</evidence>
<comment type="subcellular location">
    <subcellularLocation>
        <location evidence="3">Nucleus</location>
        <location evidence="3">PML body</location>
    </subcellularLocation>
</comment>
<evidence type="ECO:0000256" key="3">
    <source>
        <dbReference type="ARBA" id="ARBA00004322"/>
    </source>
</evidence>
<dbReference type="InterPro" id="IPR051547">
    <property type="entry name" value="TDP2-like"/>
</dbReference>
<dbReference type="GO" id="GO:0004518">
    <property type="term" value="F:nuclease activity"/>
    <property type="evidence" value="ECO:0007669"/>
    <property type="project" value="UniProtKB-KW"/>
</dbReference>
<dbReference type="GO" id="GO:0070260">
    <property type="term" value="F:5'-tyrosyl-DNA phosphodiesterase activity"/>
    <property type="evidence" value="ECO:0007669"/>
    <property type="project" value="TreeGrafter"/>
</dbReference>